<evidence type="ECO:0000256" key="2">
    <source>
        <dbReference type="ARBA" id="ARBA00023015"/>
    </source>
</evidence>
<comment type="subcellular location">
    <subcellularLocation>
        <location evidence="1">Nucleus</location>
    </subcellularLocation>
</comment>
<dbReference type="Pfam" id="PF11016">
    <property type="entry name" value="DUF2854"/>
    <property type="match status" value="1"/>
</dbReference>
<dbReference type="EMBL" id="JAAGAX010000005">
    <property type="protein sequence ID" value="KAF2313757.1"/>
    <property type="molecule type" value="Genomic_DNA"/>
</dbReference>
<evidence type="ECO:0000256" key="5">
    <source>
        <dbReference type="SAM" id="MobiDB-lite"/>
    </source>
</evidence>
<protein>
    <recommendedName>
        <fullName evidence="6">DDT domain-containing protein</fullName>
    </recommendedName>
</protein>
<dbReference type="PROSITE" id="PS50827">
    <property type="entry name" value="DDT"/>
    <property type="match status" value="1"/>
</dbReference>
<keyword evidence="3" id="KW-0804">Transcription</keyword>
<gene>
    <name evidence="7" type="ORF">GH714_013219</name>
</gene>
<comment type="caution">
    <text evidence="7">The sequence shown here is derived from an EMBL/GenBank/DDBJ whole genome shotgun (WGS) entry which is preliminary data.</text>
</comment>
<dbReference type="InterPro" id="IPR018501">
    <property type="entry name" value="DDT_dom"/>
</dbReference>
<dbReference type="SMART" id="SM00571">
    <property type="entry name" value="DDT"/>
    <property type="match status" value="1"/>
</dbReference>
<evidence type="ECO:0000256" key="1">
    <source>
        <dbReference type="ARBA" id="ARBA00004123"/>
    </source>
</evidence>
<evidence type="ECO:0000256" key="4">
    <source>
        <dbReference type="ARBA" id="ARBA00023242"/>
    </source>
</evidence>
<dbReference type="InterPro" id="IPR021275">
    <property type="entry name" value="DUF2854"/>
</dbReference>
<evidence type="ECO:0000313" key="8">
    <source>
        <dbReference type="Proteomes" id="UP000467840"/>
    </source>
</evidence>
<proteinExistence type="predicted"/>
<dbReference type="Proteomes" id="UP000467840">
    <property type="component" value="Chromosome 15"/>
</dbReference>
<sequence length="715" mass="79821">MAVTSSGPDLNNEVAAQQEKKGRSNCHVVRVIGSRIYDSRDGKTCHQVISLILFSIPISWFSVWYGEKAEEVALFDEWKCPKCRGICNCSLCMKKRGHKPTGILVHTAKENGFSSVSELLHVKGPENFGLDRIAKDASVSLKKPASTKKSKKIRREGLLEVNHSIRNDDDDNANSKKSGQKKPRLTREVSKNKVKVNEEDKSVLIGKSKSKTQYKAIPKKEVKRNGKDEGVIVEEKKSKTQSQDVSKKEITVNKKAVGNFVEKKKLKTQMPKDVAVCRTAKEERDAANFKNGAVLSGVKIDNLETKNMTAIELCKINKCTVEQQSKQIDNSIPLPVSTCLTNVAGIELPHKDAGDALQFFEFCAAFGEVLDLKKGQAEAVIREIIFGRRARRSQGSLLVHFHIKLLLLIQEDIGEEFATLSPANGKNSWLKAFGKCVSECNFISMGFPSDCFDDNEGYDMLSTSQKFKLLNFLCDEALNTKQRSDAVRTDPILLDVNGRAFWRLKGYSDQPDILLQDVGSCTSVEPEEKWFVYDVEQKQGIEKYISSLSEVSFGVIGMGVGISLLSYGFGAYFNVLPGSEWSALMLTYGFPLAIIGMALKYAELKPVPCLTYSDAQMLRETSATPILKQVRSDVIRYRYGDEQHLDEALKRIFQYGQGGGIPRRSAPILQMIREEVTEDGKYCLVLVFEAKALQLSDFDKRQVNNCMNLESSSVD</sequence>
<accession>A0A6A6ML98</accession>
<keyword evidence="8" id="KW-1185">Reference proteome</keyword>
<feature type="region of interest" description="Disordered" evidence="5">
    <location>
        <begin position="160"/>
        <end position="191"/>
    </location>
</feature>
<dbReference type="Pfam" id="PF10497">
    <property type="entry name" value="zf-4CXXC_R1"/>
    <property type="match status" value="1"/>
</dbReference>
<dbReference type="PANTHER" id="PTHR35551">
    <property type="match status" value="1"/>
</dbReference>
<evidence type="ECO:0000259" key="6">
    <source>
        <dbReference type="PROSITE" id="PS50827"/>
    </source>
</evidence>
<evidence type="ECO:0000313" key="7">
    <source>
        <dbReference type="EMBL" id="KAF2313757.1"/>
    </source>
</evidence>
<organism evidence="7 8">
    <name type="scientific">Hevea brasiliensis</name>
    <name type="common">Para rubber tree</name>
    <name type="synonym">Siphonia brasiliensis</name>
    <dbReference type="NCBI Taxonomy" id="3981"/>
    <lineage>
        <taxon>Eukaryota</taxon>
        <taxon>Viridiplantae</taxon>
        <taxon>Streptophyta</taxon>
        <taxon>Embryophyta</taxon>
        <taxon>Tracheophyta</taxon>
        <taxon>Spermatophyta</taxon>
        <taxon>Magnoliopsida</taxon>
        <taxon>eudicotyledons</taxon>
        <taxon>Gunneridae</taxon>
        <taxon>Pentapetalae</taxon>
        <taxon>rosids</taxon>
        <taxon>fabids</taxon>
        <taxon>Malpighiales</taxon>
        <taxon>Euphorbiaceae</taxon>
        <taxon>Crotonoideae</taxon>
        <taxon>Micrandreae</taxon>
        <taxon>Hevea</taxon>
    </lineage>
</organism>
<keyword evidence="2" id="KW-0805">Transcription regulation</keyword>
<evidence type="ECO:0000256" key="3">
    <source>
        <dbReference type="ARBA" id="ARBA00023163"/>
    </source>
</evidence>
<reference evidence="7 8" key="1">
    <citation type="journal article" date="2020" name="Mol. Plant">
        <title>The Chromosome-Based Rubber Tree Genome Provides New Insights into Spurge Genome Evolution and Rubber Biosynthesis.</title>
        <authorList>
            <person name="Liu J."/>
            <person name="Shi C."/>
            <person name="Shi C.C."/>
            <person name="Li W."/>
            <person name="Zhang Q.J."/>
            <person name="Zhang Y."/>
            <person name="Li K."/>
            <person name="Lu H.F."/>
            <person name="Shi C."/>
            <person name="Zhu S.T."/>
            <person name="Xiao Z.Y."/>
            <person name="Nan H."/>
            <person name="Yue Y."/>
            <person name="Zhu X.G."/>
            <person name="Wu Y."/>
            <person name="Hong X.N."/>
            <person name="Fan G.Y."/>
            <person name="Tong Y."/>
            <person name="Zhang D."/>
            <person name="Mao C.L."/>
            <person name="Liu Y.L."/>
            <person name="Hao S.J."/>
            <person name="Liu W.Q."/>
            <person name="Lv M.Q."/>
            <person name="Zhang H.B."/>
            <person name="Liu Y."/>
            <person name="Hu-Tang G.R."/>
            <person name="Wang J.P."/>
            <person name="Wang J.H."/>
            <person name="Sun Y.H."/>
            <person name="Ni S.B."/>
            <person name="Chen W.B."/>
            <person name="Zhang X.C."/>
            <person name="Jiao Y.N."/>
            <person name="Eichler E.E."/>
            <person name="Li G.H."/>
            <person name="Liu X."/>
            <person name="Gao L.Z."/>
        </authorList>
    </citation>
    <scope>NUCLEOTIDE SEQUENCE [LARGE SCALE GENOMIC DNA]</scope>
    <source>
        <strain evidence="8">cv. GT1</strain>
        <tissue evidence="7">Leaf</tissue>
    </source>
</reference>
<dbReference type="AlphaFoldDB" id="A0A6A6ML98"/>
<dbReference type="InterPro" id="IPR018866">
    <property type="entry name" value="Znf-4CXXC_R1"/>
</dbReference>
<feature type="domain" description="DDT" evidence="6">
    <location>
        <begin position="350"/>
        <end position="415"/>
    </location>
</feature>
<name>A0A6A6ML98_HEVBR</name>
<dbReference type="GO" id="GO:0005634">
    <property type="term" value="C:nucleus"/>
    <property type="evidence" value="ECO:0007669"/>
    <property type="project" value="UniProtKB-SubCell"/>
</dbReference>
<keyword evidence="4" id="KW-0539">Nucleus</keyword>
<dbReference type="PANTHER" id="PTHR35551:SF1">
    <property type="entry name" value="ACCLIMATION OF PHOTOSYNTHESIS TO ENVIRONMENT"/>
    <property type="match status" value="1"/>
</dbReference>